<dbReference type="InterPro" id="IPR036688">
    <property type="entry name" value="MoeA_C_domain_IV_sf"/>
</dbReference>
<comment type="cofactor">
    <cofactor evidence="9">
        <name>Mg(2+)</name>
        <dbReference type="ChEBI" id="CHEBI:18420"/>
    </cofactor>
</comment>
<keyword evidence="12" id="KW-1185">Reference proteome</keyword>
<dbReference type="GO" id="GO:0046872">
    <property type="term" value="F:metal ion binding"/>
    <property type="evidence" value="ECO:0007669"/>
    <property type="project" value="UniProtKB-UniRule"/>
</dbReference>
<evidence type="ECO:0000256" key="5">
    <source>
        <dbReference type="ARBA" id="ARBA00021108"/>
    </source>
</evidence>
<dbReference type="NCBIfam" id="NF045515">
    <property type="entry name" value="Glp_gephyrin"/>
    <property type="match status" value="1"/>
</dbReference>
<evidence type="ECO:0000313" key="12">
    <source>
        <dbReference type="Proteomes" id="UP000593601"/>
    </source>
</evidence>
<dbReference type="InterPro" id="IPR005110">
    <property type="entry name" value="MoeA_linker/N"/>
</dbReference>
<dbReference type="Gene3D" id="3.90.105.10">
    <property type="entry name" value="Molybdopterin biosynthesis moea protein, domain 2"/>
    <property type="match status" value="1"/>
</dbReference>
<dbReference type="KEGG" id="bliq:INP51_14825"/>
<dbReference type="SUPFAM" id="SSF63882">
    <property type="entry name" value="MoeA N-terminal region -like"/>
    <property type="match status" value="1"/>
</dbReference>
<protein>
    <recommendedName>
        <fullName evidence="5 9">Molybdopterin molybdenumtransferase</fullName>
        <ecNumber evidence="4 9">2.10.1.1</ecNumber>
    </recommendedName>
</protein>
<dbReference type="Gene3D" id="2.40.340.10">
    <property type="entry name" value="MoeA, C-terminal, domain IV"/>
    <property type="match status" value="1"/>
</dbReference>
<dbReference type="CDD" id="cd00887">
    <property type="entry name" value="MoeA"/>
    <property type="match status" value="1"/>
</dbReference>
<dbReference type="SUPFAM" id="SSF63867">
    <property type="entry name" value="MoeA C-terminal domain-like"/>
    <property type="match status" value="1"/>
</dbReference>
<dbReference type="EMBL" id="CP063304">
    <property type="protein sequence ID" value="QOV19201.1"/>
    <property type="molecule type" value="Genomic_DNA"/>
</dbReference>
<dbReference type="Pfam" id="PF00994">
    <property type="entry name" value="MoCF_biosynth"/>
    <property type="match status" value="1"/>
</dbReference>
<comment type="function">
    <text evidence="1 9">Catalyzes the insertion of molybdate into adenylated molybdopterin with the concomitant release of AMP.</text>
</comment>
<evidence type="ECO:0000256" key="4">
    <source>
        <dbReference type="ARBA" id="ARBA00013269"/>
    </source>
</evidence>
<organism evidence="11 12">
    <name type="scientific">Blautia liquoris</name>
    <dbReference type="NCBI Taxonomy" id="2779518"/>
    <lineage>
        <taxon>Bacteria</taxon>
        <taxon>Bacillati</taxon>
        <taxon>Bacillota</taxon>
        <taxon>Clostridia</taxon>
        <taxon>Lachnospirales</taxon>
        <taxon>Lachnospiraceae</taxon>
        <taxon>Blautia</taxon>
    </lineage>
</organism>
<evidence type="ECO:0000256" key="2">
    <source>
        <dbReference type="ARBA" id="ARBA00005046"/>
    </source>
</evidence>
<keyword evidence="9 11" id="KW-0808">Transferase</keyword>
<gene>
    <name evidence="11" type="ORF">INP51_14825</name>
</gene>
<dbReference type="UniPathway" id="UPA00344"/>
<dbReference type="GO" id="GO:0005829">
    <property type="term" value="C:cytosol"/>
    <property type="evidence" value="ECO:0007669"/>
    <property type="project" value="TreeGrafter"/>
</dbReference>
<accession>A0A7M2RGN8</accession>
<dbReference type="SUPFAM" id="SSF53218">
    <property type="entry name" value="Molybdenum cofactor biosynthesis proteins"/>
    <property type="match status" value="1"/>
</dbReference>
<dbReference type="PANTHER" id="PTHR10192:SF5">
    <property type="entry name" value="GEPHYRIN"/>
    <property type="match status" value="1"/>
</dbReference>
<dbReference type="GO" id="GO:0061599">
    <property type="term" value="F:molybdopterin molybdotransferase activity"/>
    <property type="evidence" value="ECO:0007669"/>
    <property type="project" value="UniProtKB-UniRule"/>
</dbReference>
<keyword evidence="9" id="KW-0460">Magnesium</keyword>
<dbReference type="InterPro" id="IPR005111">
    <property type="entry name" value="MoeA_C_domain_IV"/>
</dbReference>
<dbReference type="SMART" id="SM00852">
    <property type="entry name" value="MoCF_biosynth"/>
    <property type="match status" value="1"/>
</dbReference>
<feature type="domain" description="MoaB/Mog" evidence="10">
    <location>
        <begin position="209"/>
        <end position="347"/>
    </location>
</feature>
<reference evidence="11 12" key="1">
    <citation type="submission" date="2020-10" db="EMBL/GenBank/DDBJ databases">
        <title>Blautia liquoris sp.nov., isolated from the mud in a fermentation cellar used for the production of Chinese strong-flavoured liquor.</title>
        <authorList>
            <person name="Lu L."/>
        </authorList>
    </citation>
    <scope>NUCLEOTIDE SEQUENCE [LARGE SCALE GENOMIC DNA]</scope>
    <source>
        <strain evidence="11 12">LZLJ-3</strain>
    </source>
</reference>
<sequence length="428" mass="46832">MNSKHVSADDLATKVLSKDKREKGCARLAAIELEEALELLTKRVNKNTKTEKLDLLSALGRVCAEEVTARVPVPHFPKSGMDGYALRSCDTKGASRDHPIHFRVVGEICAGDEIYLTAEAFTAVRVMTGGMVPKGYDCVIRQEDTDYGQEQVEIYVEAEPWQNYCHIGEDIEAGRHIISSGTRLNAGHIGVLASLGIPEITVFTVPKVGIISTGNELRPLACPIGKVGVYPSSAYTIAAKLKSKGMDVSFMEVCADDASSFSELVNTKINEIDLLITTGALSVGKRDFLAGALEEMGAERIFQKVNMRPGTPVMASLFQGKLILSLSGYPFAAMVNFQLFFWPAVAKMTGDDSLVWRKTGKTVAQGNMKEAKKRRFLQAFADDEGVHIYDRNQQSSVLSEMLYSNCIIDQKQGTAISPGDTVEVIYWD</sequence>
<comment type="pathway">
    <text evidence="2 9">Cofactor biosynthesis; molybdopterin biosynthesis.</text>
</comment>
<evidence type="ECO:0000256" key="9">
    <source>
        <dbReference type="RuleBase" id="RU365090"/>
    </source>
</evidence>
<dbReference type="InterPro" id="IPR036425">
    <property type="entry name" value="MoaB/Mog-like_dom_sf"/>
</dbReference>
<dbReference type="Gene3D" id="3.40.980.10">
    <property type="entry name" value="MoaB/Mog-like domain"/>
    <property type="match status" value="1"/>
</dbReference>
<dbReference type="InterPro" id="IPR038987">
    <property type="entry name" value="MoeA-like"/>
</dbReference>
<evidence type="ECO:0000256" key="3">
    <source>
        <dbReference type="ARBA" id="ARBA00010763"/>
    </source>
</evidence>
<evidence type="ECO:0000256" key="6">
    <source>
        <dbReference type="ARBA" id="ARBA00022505"/>
    </source>
</evidence>
<dbReference type="InterPro" id="IPR001453">
    <property type="entry name" value="MoaB/Mog_dom"/>
</dbReference>
<keyword evidence="9" id="KW-0479">Metal-binding</keyword>
<dbReference type="EC" id="2.10.1.1" evidence="4 9"/>
<keyword evidence="6 9" id="KW-0500">Molybdenum</keyword>
<dbReference type="Pfam" id="PF03454">
    <property type="entry name" value="MoeA_C"/>
    <property type="match status" value="1"/>
</dbReference>
<evidence type="ECO:0000256" key="1">
    <source>
        <dbReference type="ARBA" id="ARBA00002901"/>
    </source>
</evidence>
<keyword evidence="7 9" id="KW-0501">Molybdenum cofactor biosynthesis</keyword>
<proteinExistence type="inferred from homology"/>
<dbReference type="InterPro" id="IPR036135">
    <property type="entry name" value="MoeA_linker/N_sf"/>
</dbReference>
<evidence type="ECO:0000256" key="7">
    <source>
        <dbReference type="ARBA" id="ARBA00023150"/>
    </source>
</evidence>
<dbReference type="Pfam" id="PF03453">
    <property type="entry name" value="MoeA_N"/>
    <property type="match status" value="1"/>
</dbReference>
<dbReference type="AlphaFoldDB" id="A0A7M2RGN8"/>
<dbReference type="Proteomes" id="UP000593601">
    <property type="component" value="Chromosome"/>
</dbReference>
<comment type="similarity">
    <text evidence="3 9">Belongs to the MoeA family.</text>
</comment>
<comment type="catalytic activity">
    <reaction evidence="8">
        <text>adenylyl-molybdopterin + molybdate = Mo-molybdopterin + AMP + H(+)</text>
        <dbReference type="Rhea" id="RHEA:35047"/>
        <dbReference type="ChEBI" id="CHEBI:15378"/>
        <dbReference type="ChEBI" id="CHEBI:36264"/>
        <dbReference type="ChEBI" id="CHEBI:62727"/>
        <dbReference type="ChEBI" id="CHEBI:71302"/>
        <dbReference type="ChEBI" id="CHEBI:456215"/>
        <dbReference type="EC" id="2.10.1.1"/>
    </reaction>
</comment>
<name>A0A7M2RGN8_9FIRM</name>
<evidence type="ECO:0000259" key="10">
    <source>
        <dbReference type="SMART" id="SM00852"/>
    </source>
</evidence>
<dbReference type="GO" id="GO:0006777">
    <property type="term" value="P:Mo-molybdopterin cofactor biosynthetic process"/>
    <property type="evidence" value="ECO:0007669"/>
    <property type="project" value="UniProtKB-UniRule"/>
</dbReference>
<dbReference type="RefSeq" id="WP_193735548.1">
    <property type="nucleotide sequence ID" value="NZ_CP063304.1"/>
</dbReference>
<dbReference type="Gene3D" id="2.170.190.11">
    <property type="entry name" value="Molybdopterin biosynthesis moea protein, domain 3"/>
    <property type="match status" value="1"/>
</dbReference>
<evidence type="ECO:0000256" key="8">
    <source>
        <dbReference type="ARBA" id="ARBA00047317"/>
    </source>
</evidence>
<dbReference type="PANTHER" id="PTHR10192">
    <property type="entry name" value="MOLYBDOPTERIN BIOSYNTHESIS PROTEIN"/>
    <property type="match status" value="1"/>
</dbReference>
<evidence type="ECO:0000313" key="11">
    <source>
        <dbReference type="EMBL" id="QOV19201.1"/>
    </source>
</evidence>